<feature type="compositionally biased region" description="Basic and acidic residues" evidence="1">
    <location>
        <begin position="205"/>
        <end position="230"/>
    </location>
</feature>
<feature type="compositionally biased region" description="Basic and acidic residues" evidence="1">
    <location>
        <begin position="80"/>
        <end position="95"/>
    </location>
</feature>
<protein>
    <submittedName>
        <fullName evidence="2">Uncharacterized protein</fullName>
    </submittedName>
</protein>
<dbReference type="AlphaFoldDB" id="A0A9K3D782"/>
<organism evidence="2 3">
    <name type="scientific">Kipferlia bialata</name>
    <dbReference type="NCBI Taxonomy" id="797122"/>
    <lineage>
        <taxon>Eukaryota</taxon>
        <taxon>Metamonada</taxon>
        <taxon>Carpediemonas-like organisms</taxon>
        <taxon>Kipferlia</taxon>
    </lineage>
</organism>
<feature type="compositionally biased region" description="Basic and acidic residues" evidence="1">
    <location>
        <begin position="265"/>
        <end position="294"/>
    </location>
</feature>
<feature type="compositionally biased region" description="Basic and acidic residues" evidence="1">
    <location>
        <begin position="107"/>
        <end position="117"/>
    </location>
</feature>
<feature type="region of interest" description="Disordered" evidence="1">
    <location>
        <begin position="68"/>
        <end position="120"/>
    </location>
</feature>
<feature type="compositionally biased region" description="Low complexity" evidence="1">
    <location>
        <begin position="9"/>
        <end position="22"/>
    </location>
</feature>
<name>A0A9K3D782_9EUKA</name>
<evidence type="ECO:0000313" key="3">
    <source>
        <dbReference type="Proteomes" id="UP000265618"/>
    </source>
</evidence>
<reference evidence="2 3" key="1">
    <citation type="journal article" date="2018" name="PLoS ONE">
        <title>The draft genome of Kipferlia bialata reveals reductive genome evolution in fornicate parasites.</title>
        <authorList>
            <person name="Tanifuji G."/>
            <person name="Takabayashi S."/>
            <person name="Kume K."/>
            <person name="Takagi M."/>
            <person name="Nakayama T."/>
            <person name="Kamikawa R."/>
            <person name="Inagaki Y."/>
            <person name="Hashimoto T."/>
        </authorList>
    </citation>
    <scope>NUCLEOTIDE SEQUENCE [LARGE SCALE GENOMIC DNA]</scope>
    <source>
        <strain evidence="2">NY0173</strain>
    </source>
</reference>
<accession>A0A9K3D782</accession>
<feature type="region of interest" description="Disordered" evidence="1">
    <location>
        <begin position="1"/>
        <end position="40"/>
    </location>
</feature>
<feature type="compositionally biased region" description="Polar residues" evidence="1">
    <location>
        <begin position="133"/>
        <end position="145"/>
    </location>
</feature>
<feature type="region of interest" description="Disordered" evidence="1">
    <location>
        <begin position="133"/>
        <end position="294"/>
    </location>
</feature>
<feature type="region of interest" description="Disordered" evidence="1">
    <location>
        <begin position="306"/>
        <end position="331"/>
    </location>
</feature>
<feature type="compositionally biased region" description="Basic and acidic residues" evidence="1">
    <location>
        <begin position="161"/>
        <end position="184"/>
    </location>
</feature>
<sequence length="331" mass="37606">MAPLSSAVPTTSIPSIPSIPSTAKGVEGERERGGDMSLGLDLGIGMDMDMGMDPYGLPSFPYPPGEVPSFHHSLLSSPAQRDRERERQRERERRSSLSLSANHTHKAGYDRQGEREMYTLPSVGSYAQEYRQQRVTRMNAQTSGDYSRPTMPDNHFLTCETSHDSPLHSHDSPLHRDVDPDHPSISDTRVSLIEANRSDDEGEGERERERETEREERSTYHLDPQSDDRLLSTLSVTHRERESGGAPHYARAAPTQTARRLPRSALHERVHQIKREKERERHRDTEAPARHRDRETGDVNITWFGIPTDSRISHGSSGYSARFQRQRSQLL</sequence>
<evidence type="ECO:0000256" key="1">
    <source>
        <dbReference type="SAM" id="MobiDB-lite"/>
    </source>
</evidence>
<keyword evidence="3" id="KW-1185">Reference proteome</keyword>
<dbReference type="EMBL" id="BDIP01004238">
    <property type="protein sequence ID" value="GIQ88624.1"/>
    <property type="molecule type" value="Genomic_DNA"/>
</dbReference>
<proteinExistence type="predicted"/>
<gene>
    <name evidence="2" type="ORF">KIPB_010918</name>
</gene>
<comment type="caution">
    <text evidence="2">The sequence shown here is derived from an EMBL/GenBank/DDBJ whole genome shotgun (WGS) entry which is preliminary data.</text>
</comment>
<evidence type="ECO:0000313" key="2">
    <source>
        <dbReference type="EMBL" id="GIQ88624.1"/>
    </source>
</evidence>
<dbReference type="Proteomes" id="UP000265618">
    <property type="component" value="Unassembled WGS sequence"/>
</dbReference>